<protein>
    <submittedName>
        <fullName evidence="1">Uncharacterized protein</fullName>
    </submittedName>
</protein>
<gene>
    <name evidence="1" type="ORF">EB796_022613</name>
</gene>
<dbReference type="AlphaFoldDB" id="A0A7J7IYU3"/>
<dbReference type="EMBL" id="VXIV02003255">
    <property type="protein sequence ID" value="KAF6019082.1"/>
    <property type="molecule type" value="Genomic_DNA"/>
</dbReference>
<keyword evidence="2" id="KW-1185">Reference proteome</keyword>
<comment type="caution">
    <text evidence="1">The sequence shown here is derived from an EMBL/GenBank/DDBJ whole genome shotgun (WGS) entry which is preliminary data.</text>
</comment>
<reference evidence="1" key="1">
    <citation type="submission" date="2020-06" db="EMBL/GenBank/DDBJ databases">
        <title>Draft genome of Bugula neritina, a colonial animal packing powerful symbionts and potential medicines.</title>
        <authorList>
            <person name="Rayko M."/>
        </authorList>
    </citation>
    <scope>NUCLEOTIDE SEQUENCE [LARGE SCALE GENOMIC DNA]</scope>
    <source>
        <strain evidence="1">Kwan_BN1</strain>
    </source>
</reference>
<sequence>MDLVIVDILAVMVDKVAKGTMDLGEMHVVVAETAEGVEAEVPDDQEVPGGLPLQKGGVANGQGLCLGKTDGRTSFRDIFLRVGKNITTYFNLHLLLANVVILPDNSLGVNIDSCFNK</sequence>
<proteinExistence type="predicted"/>
<evidence type="ECO:0000313" key="1">
    <source>
        <dbReference type="EMBL" id="KAF6019082.1"/>
    </source>
</evidence>
<name>A0A7J7IYU3_BUGNE</name>
<organism evidence="1 2">
    <name type="scientific">Bugula neritina</name>
    <name type="common">Brown bryozoan</name>
    <name type="synonym">Sertularia neritina</name>
    <dbReference type="NCBI Taxonomy" id="10212"/>
    <lineage>
        <taxon>Eukaryota</taxon>
        <taxon>Metazoa</taxon>
        <taxon>Spiralia</taxon>
        <taxon>Lophotrochozoa</taxon>
        <taxon>Bryozoa</taxon>
        <taxon>Gymnolaemata</taxon>
        <taxon>Cheilostomatida</taxon>
        <taxon>Flustrina</taxon>
        <taxon>Buguloidea</taxon>
        <taxon>Bugulidae</taxon>
        <taxon>Bugula</taxon>
    </lineage>
</organism>
<accession>A0A7J7IYU3</accession>
<dbReference type="Proteomes" id="UP000593567">
    <property type="component" value="Unassembled WGS sequence"/>
</dbReference>
<evidence type="ECO:0000313" key="2">
    <source>
        <dbReference type="Proteomes" id="UP000593567"/>
    </source>
</evidence>